<keyword evidence="1" id="KW-0732">Signal</keyword>
<sequence>MKLLAVFYLSVLVSISHAMSDWDVSIGPISSQSFEFGTGQGAGENPNMKIKVKDFCRTESKTRNTIGELFPTSTIPGIRVNAEGVVSNPGDGNSIAFSFEENISENRDIFKDNGDKTATVQFCVEVGLYDGDSLVNFKEAKLTHNIDLITNFVTLIGDE</sequence>
<dbReference type="AlphaFoldDB" id="A0A9N8EE78"/>
<comment type="caution">
    <text evidence="2">The sequence shown here is derived from an EMBL/GenBank/DDBJ whole genome shotgun (WGS) entry which is preliminary data.</text>
</comment>
<gene>
    <name evidence="2" type="ORF">SEMRO_947_G223370.1</name>
</gene>
<accession>A0A9N8EE78</accession>
<name>A0A9N8EE78_9STRA</name>
<keyword evidence="3" id="KW-1185">Reference proteome</keyword>
<evidence type="ECO:0000313" key="2">
    <source>
        <dbReference type="EMBL" id="CAB9518589.1"/>
    </source>
</evidence>
<feature type="signal peptide" evidence="1">
    <location>
        <begin position="1"/>
        <end position="18"/>
    </location>
</feature>
<proteinExistence type="predicted"/>
<dbReference type="EMBL" id="CAICTM010000945">
    <property type="protein sequence ID" value="CAB9518589.1"/>
    <property type="molecule type" value="Genomic_DNA"/>
</dbReference>
<feature type="chain" id="PRO_5040200740" evidence="1">
    <location>
        <begin position="19"/>
        <end position="159"/>
    </location>
</feature>
<organism evidence="2 3">
    <name type="scientific">Seminavis robusta</name>
    <dbReference type="NCBI Taxonomy" id="568900"/>
    <lineage>
        <taxon>Eukaryota</taxon>
        <taxon>Sar</taxon>
        <taxon>Stramenopiles</taxon>
        <taxon>Ochrophyta</taxon>
        <taxon>Bacillariophyta</taxon>
        <taxon>Bacillariophyceae</taxon>
        <taxon>Bacillariophycidae</taxon>
        <taxon>Naviculales</taxon>
        <taxon>Naviculaceae</taxon>
        <taxon>Seminavis</taxon>
    </lineage>
</organism>
<dbReference type="Proteomes" id="UP001153069">
    <property type="component" value="Unassembled WGS sequence"/>
</dbReference>
<evidence type="ECO:0000256" key="1">
    <source>
        <dbReference type="SAM" id="SignalP"/>
    </source>
</evidence>
<protein>
    <submittedName>
        <fullName evidence="2">Uncharacterized protein</fullName>
    </submittedName>
</protein>
<reference evidence="2" key="1">
    <citation type="submission" date="2020-06" db="EMBL/GenBank/DDBJ databases">
        <authorList>
            <consortium name="Plant Systems Biology data submission"/>
        </authorList>
    </citation>
    <scope>NUCLEOTIDE SEQUENCE</scope>
    <source>
        <strain evidence="2">D6</strain>
    </source>
</reference>
<evidence type="ECO:0000313" key="3">
    <source>
        <dbReference type="Proteomes" id="UP001153069"/>
    </source>
</evidence>